<name>A0A1B4PLP5_BURCE</name>
<protein>
    <submittedName>
        <fullName evidence="1">Uncharacterized protein</fullName>
    </submittedName>
</protein>
<reference evidence="1 2" key="1">
    <citation type="submission" date="2015-12" db="EMBL/GenBank/DDBJ databases">
        <title>Diversity of Burkholderia near neighbor genomes.</title>
        <authorList>
            <person name="Sahl J."/>
            <person name="Wagner D."/>
            <person name="Keim P."/>
        </authorList>
    </citation>
    <scope>NUCLEOTIDE SEQUENCE [LARGE SCALE GENOMIC DNA]</scope>
    <source>
        <strain evidence="1 2">MSMB1184WGS</strain>
    </source>
</reference>
<sequence length="65" mass="6957">MRALVGDISNVRLIALSAGSDAGNAGMDLETPNARYQVTSSKYPLKELVLTFYMTERAGCVGLGY</sequence>
<gene>
    <name evidence="1" type="ORF">WT26_02010</name>
</gene>
<dbReference type="Proteomes" id="UP000094776">
    <property type="component" value="Chromosome 3"/>
</dbReference>
<evidence type="ECO:0000313" key="2">
    <source>
        <dbReference type="Proteomes" id="UP000094776"/>
    </source>
</evidence>
<proteinExistence type="predicted"/>
<dbReference type="EMBL" id="CP013442">
    <property type="protein sequence ID" value="AOK14841.1"/>
    <property type="molecule type" value="Genomic_DNA"/>
</dbReference>
<evidence type="ECO:0000313" key="1">
    <source>
        <dbReference type="EMBL" id="AOK14841.1"/>
    </source>
</evidence>
<dbReference type="AlphaFoldDB" id="A0A1B4PLP5"/>
<accession>A0A1B4PLP5</accession>
<organism evidence="1 2">
    <name type="scientific">Burkholderia cepacia</name>
    <name type="common">Pseudomonas cepacia</name>
    <dbReference type="NCBI Taxonomy" id="292"/>
    <lineage>
        <taxon>Bacteria</taxon>
        <taxon>Pseudomonadati</taxon>
        <taxon>Pseudomonadota</taxon>
        <taxon>Betaproteobacteria</taxon>
        <taxon>Burkholderiales</taxon>
        <taxon>Burkholderiaceae</taxon>
        <taxon>Burkholderia</taxon>
        <taxon>Burkholderia cepacia complex</taxon>
    </lineage>
</organism>